<organism evidence="2 3">
    <name type="scientific">Cytobacillus oceanisediminis 2691</name>
    <dbReference type="NCBI Taxonomy" id="1196031"/>
    <lineage>
        <taxon>Bacteria</taxon>
        <taxon>Bacillati</taxon>
        <taxon>Bacillota</taxon>
        <taxon>Bacilli</taxon>
        <taxon>Bacillales</taxon>
        <taxon>Bacillaceae</taxon>
        <taxon>Cytobacillus</taxon>
    </lineage>
</organism>
<dbReference type="Gene3D" id="3.30.300.180">
    <property type="match status" value="1"/>
</dbReference>
<dbReference type="InterPro" id="IPR024633">
    <property type="entry name" value="DnaA_N_dom"/>
</dbReference>
<protein>
    <recommendedName>
        <fullName evidence="1">DnaA N-terminal domain-containing protein</fullName>
    </recommendedName>
</protein>
<dbReference type="Proteomes" id="UP000077856">
    <property type="component" value="Plasmid pBO1"/>
</dbReference>
<sequence>MEVLILKDARPNLKGENYPLIYYRPVKEDLKIEKSRWLIDKTGQFKEFFYHDPVVNKILFNEEKVKEFSLDGYGQNIEFEDRNFTIIHNYLIHFWQHFLKADGLALFITLKSYCIEKDYCWPALKTLQLQCSFGSVNTVKSRLSLLERYGFVFRFNCMSADEKKKNMDETPIYKVRRRVPFLPKELYEELPEELKRRHDDFMEKYMSVYSPDNLGNVVNYEGIYEDFIEQGETFHKPVKKRNAAVQKHKLDIKESMTTDDLNLTKQVLEYIQAKISKPSFDTWFKDSLFKNRDSVITLYAQNKFAASWINDRHIDLITQALNDLNINFLDIKIISIEE</sequence>
<feature type="domain" description="DnaA N-terminal" evidence="1">
    <location>
        <begin position="265"/>
        <end position="322"/>
    </location>
</feature>
<name>A0A160MI24_9BACI</name>
<gene>
    <name evidence="2" type="ORF">A361_28795</name>
</gene>
<evidence type="ECO:0000313" key="2">
    <source>
        <dbReference type="EMBL" id="AND43162.1"/>
    </source>
</evidence>
<dbReference type="eggNOG" id="ENOG5033H38">
    <property type="taxonomic scope" value="Bacteria"/>
</dbReference>
<dbReference type="EMBL" id="CP015507">
    <property type="protein sequence ID" value="AND43162.1"/>
    <property type="molecule type" value="Genomic_DNA"/>
</dbReference>
<accession>A0A160MI24</accession>
<dbReference type="Pfam" id="PF11638">
    <property type="entry name" value="DnaA_N"/>
    <property type="match status" value="1"/>
</dbReference>
<evidence type="ECO:0000259" key="1">
    <source>
        <dbReference type="Pfam" id="PF11638"/>
    </source>
</evidence>
<geneLocation type="plasmid" evidence="3">
    <name>pbo1</name>
</geneLocation>
<keyword evidence="2" id="KW-0614">Plasmid</keyword>
<proteinExistence type="predicted"/>
<reference evidence="2 3" key="1">
    <citation type="submission" date="2016-04" db="EMBL/GenBank/DDBJ databases">
        <title>Complete genome sequence of Bacillus oceanisediminis strain 2691.</title>
        <authorList>
            <person name="Jeong H."/>
            <person name="Kim H.J."/>
            <person name="Lee D.-W."/>
        </authorList>
    </citation>
    <scope>NUCLEOTIDE SEQUENCE [LARGE SCALE GENOMIC DNA]</scope>
    <source>
        <strain evidence="2 3">2691</strain>
        <plasmid evidence="3">pbo1</plasmid>
    </source>
</reference>
<dbReference type="InterPro" id="IPR038454">
    <property type="entry name" value="DnaA_N_sf"/>
</dbReference>
<evidence type="ECO:0000313" key="3">
    <source>
        <dbReference type="Proteomes" id="UP000077856"/>
    </source>
</evidence>
<dbReference type="AlphaFoldDB" id="A0A160MI24"/>
<dbReference type="KEGG" id="bon:A361_28795"/>